<dbReference type="Proteomes" id="UP000287651">
    <property type="component" value="Unassembled WGS sequence"/>
</dbReference>
<feature type="compositionally biased region" description="Basic and acidic residues" evidence="1">
    <location>
        <begin position="62"/>
        <end position="77"/>
    </location>
</feature>
<sequence length="191" mass="21745">MSSGKAPSTRATVPAREVSVSPAREAPKTSSKRPIDAPTRQADDLAQRHKNVKVPTRRHKPQHGEGESRSHSKDKKAAAPSEEPETPVESNEGGASSVHHRPRSMKDLFKTKVHKDDARYYTLQMFDLGHQDPDKEMKARWRGLKNSTKVWNDSSATGSSRRDFSTLSWRGSYTRSPRRSCWPELPRKWFW</sequence>
<feature type="region of interest" description="Disordered" evidence="1">
    <location>
        <begin position="1"/>
        <end position="109"/>
    </location>
</feature>
<name>A0A426WW30_ENSVE</name>
<gene>
    <name evidence="2" type="ORF">B296_00057166</name>
</gene>
<organism evidence="2 3">
    <name type="scientific">Ensete ventricosum</name>
    <name type="common">Abyssinian banana</name>
    <name type="synonym">Musa ensete</name>
    <dbReference type="NCBI Taxonomy" id="4639"/>
    <lineage>
        <taxon>Eukaryota</taxon>
        <taxon>Viridiplantae</taxon>
        <taxon>Streptophyta</taxon>
        <taxon>Embryophyta</taxon>
        <taxon>Tracheophyta</taxon>
        <taxon>Spermatophyta</taxon>
        <taxon>Magnoliopsida</taxon>
        <taxon>Liliopsida</taxon>
        <taxon>Zingiberales</taxon>
        <taxon>Musaceae</taxon>
        <taxon>Ensete</taxon>
    </lineage>
</organism>
<evidence type="ECO:0000256" key="1">
    <source>
        <dbReference type="SAM" id="MobiDB-lite"/>
    </source>
</evidence>
<feature type="compositionally biased region" description="Polar residues" evidence="1">
    <location>
        <begin position="1"/>
        <end position="11"/>
    </location>
</feature>
<dbReference type="EMBL" id="AMZH03038944">
    <property type="protein sequence ID" value="RRT31487.1"/>
    <property type="molecule type" value="Genomic_DNA"/>
</dbReference>
<feature type="compositionally biased region" description="Basic residues" evidence="1">
    <location>
        <begin position="48"/>
        <end position="61"/>
    </location>
</feature>
<accession>A0A426WW30</accession>
<reference evidence="2 3" key="1">
    <citation type="journal article" date="2014" name="Agronomy (Basel)">
        <title>A Draft Genome Sequence for Ensete ventricosum, the Drought-Tolerant Tree Against Hunger.</title>
        <authorList>
            <person name="Harrison J."/>
            <person name="Moore K.A."/>
            <person name="Paszkiewicz K."/>
            <person name="Jones T."/>
            <person name="Grant M."/>
            <person name="Ambacheew D."/>
            <person name="Muzemil S."/>
            <person name="Studholme D.J."/>
        </authorList>
    </citation>
    <scope>NUCLEOTIDE SEQUENCE [LARGE SCALE GENOMIC DNA]</scope>
</reference>
<evidence type="ECO:0000313" key="3">
    <source>
        <dbReference type="Proteomes" id="UP000287651"/>
    </source>
</evidence>
<dbReference type="AlphaFoldDB" id="A0A426WW30"/>
<protein>
    <submittedName>
        <fullName evidence="2">Uncharacterized protein</fullName>
    </submittedName>
</protein>
<evidence type="ECO:0000313" key="2">
    <source>
        <dbReference type="EMBL" id="RRT31487.1"/>
    </source>
</evidence>
<proteinExistence type="predicted"/>
<comment type="caution">
    <text evidence="2">The sequence shown here is derived from an EMBL/GenBank/DDBJ whole genome shotgun (WGS) entry which is preliminary data.</text>
</comment>